<protein>
    <submittedName>
        <fullName evidence="1">Cysteine/Histidine-rich C1 domain family protein</fullName>
    </submittedName>
</protein>
<keyword evidence="2" id="KW-1185">Reference proteome</keyword>
<dbReference type="Proteomes" id="UP000325081">
    <property type="component" value="Unassembled WGS sequence"/>
</dbReference>
<name>A0A5A7P9I5_STRAF</name>
<gene>
    <name evidence="1" type="ORF">STAS_05312</name>
</gene>
<sequence length="100" mass="11165">MPRLPIIILLNGQLPPRIIVRVRHHEHLQFLLIPLIPLVTHAPPLLPRAAILVQELDLIIQLLGSDIHSGRQKNGVVRGLLRNGLARPGRASSGRRRAEM</sequence>
<evidence type="ECO:0000313" key="2">
    <source>
        <dbReference type="Proteomes" id="UP000325081"/>
    </source>
</evidence>
<comment type="caution">
    <text evidence="1">The sequence shown here is derived from an EMBL/GenBank/DDBJ whole genome shotgun (WGS) entry which is preliminary data.</text>
</comment>
<reference evidence="2" key="1">
    <citation type="journal article" date="2019" name="Curr. Biol.">
        <title>Genome Sequence of Striga asiatica Provides Insight into the Evolution of Plant Parasitism.</title>
        <authorList>
            <person name="Yoshida S."/>
            <person name="Kim S."/>
            <person name="Wafula E.K."/>
            <person name="Tanskanen J."/>
            <person name="Kim Y.M."/>
            <person name="Honaas L."/>
            <person name="Yang Z."/>
            <person name="Spallek T."/>
            <person name="Conn C.E."/>
            <person name="Ichihashi Y."/>
            <person name="Cheong K."/>
            <person name="Cui S."/>
            <person name="Der J.P."/>
            <person name="Gundlach H."/>
            <person name="Jiao Y."/>
            <person name="Hori C."/>
            <person name="Ishida J.K."/>
            <person name="Kasahara H."/>
            <person name="Kiba T."/>
            <person name="Kim M.S."/>
            <person name="Koo N."/>
            <person name="Laohavisit A."/>
            <person name="Lee Y.H."/>
            <person name="Lumba S."/>
            <person name="McCourt P."/>
            <person name="Mortimer J.C."/>
            <person name="Mutuku J.M."/>
            <person name="Nomura T."/>
            <person name="Sasaki-Sekimoto Y."/>
            <person name="Seto Y."/>
            <person name="Wang Y."/>
            <person name="Wakatake T."/>
            <person name="Sakakibara H."/>
            <person name="Demura T."/>
            <person name="Yamaguchi S."/>
            <person name="Yoneyama K."/>
            <person name="Manabe R.I."/>
            <person name="Nelson D.C."/>
            <person name="Schulman A.H."/>
            <person name="Timko M.P."/>
            <person name="dePamphilis C.W."/>
            <person name="Choi D."/>
            <person name="Shirasu K."/>
        </authorList>
    </citation>
    <scope>NUCLEOTIDE SEQUENCE [LARGE SCALE GENOMIC DNA]</scope>
    <source>
        <strain evidence="2">cv. UVA1</strain>
    </source>
</reference>
<proteinExistence type="predicted"/>
<organism evidence="1 2">
    <name type="scientific">Striga asiatica</name>
    <name type="common">Asiatic witchweed</name>
    <name type="synonym">Buchnera asiatica</name>
    <dbReference type="NCBI Taxonomy" id="4170"/>
    <lineage>
        <taxon>Eukaryota</taxon>
        <taxon>Viridiplantae</taxon>
        <taxon>Streptophyta</taxon>
        <taxon>Embryophyta</taxon>
        <taxon>Tracheophyta</taxon>
        <taxon>Spermatophyta</taxon>
        <taxon>Magnoliopsida</taxon>
        <taxon>eudicotyledons</taxon>
        <taxon>Gunneridae</taxon>
        <taxon>Pentapetalae</taxon>
        <taxon>asterids</taxon>
        <taxon>lamiids</taxon>
        <taxon>Lamiales</taxon>
        <taxon>Orobanchaceae</taxon>
        <taxon>Buchnereae</taxon>
        <taxon>Striga</taxon>
    </lineage>
</organism>
<dbReference type="EMBL" id="BKCP01003891">
    <property type="protein sequence ID" value="GER29449.1"/>
    <property type="molecule type" value="Genomic_DNA"/>
</dbReference>
<evidence type="ECO:0000313" key="1">
    <source>
        <dbReference type="EMBL" id="GER29449.1"/>
    </source>
</evidence>
<accession>A0A5A7P9I5</accession>
<dbReference type="AlphaFoldDB" id="A0A5A7P9I5"/>